<gene>
    <name evidence="1" type="ORF">GAN75_09600</name>
</gene>
<organism evidence="1 2">
    <name type="scientific">Bacteroides thetaiotaomicron</name>
    <dbReference type="NCBI Taxonomy" id="818"/>
    <lineage>
        <taxon>Bacteria</taxon>
        <taxon>Pseudomonadati</taxon>
        <taxon>Bacteroidota</taxon>
        <taxon>Bacteroidia</taxon>
        <taxon>Bacteroidales</taxon>
        <taxon>Bacteroidaceae</taxon>
        <taxon>Bacteroides</taxon>
    </lineage>
</organism>
<reference evidence="1 2" key="1">
    <citation type="journal article" date="2019" name="Nat. Med.">
        <title>A library of human gut bacterial isolates paired with longitudinal multiomics data enables mechanistic microbiome research.</title>
        <authorList>
            <person name="Poyet M."/>
            <person name="Groussin M."/>
            <person name="Gibbons S.M."/>
            <person name="Avila-Pacheco J."/>
            <person name="Jiang X."/>
            <person name="Kearney S.M."/>
            <person name="Perrotta A.R."/>
            <person name="Berdy B."/>
            <person name="Zhao S."/>
            <person name="Lieberman T.D."/>
            <person name="Swanson P.K."/>
            <person name="Smith M."/>
            <person name="Roesemann S."/>
            <person name="Alexander J.E."/>
            <person name="Rich S.A."/>
            <person name="Livny J."/>
            <person name="Vlamakis H."/>
            <person name="Clish C."/>
            <person name="Bullock K."/>
            <person name="Deik A."/>
            <person name="Scott J."/>
            <person name="Pierce K.A."/>
            <person name="Xavier R.J."/>
            <person name="Alm E.J."/>
        </authorList>
    </citation>
    <scope>NUCLEOTIDE SEQUENCE [LARGE SCALE GENOMIC DNA]</scope>
    <source>
        <strain evidence="1 2">BIOML-A160</strain>
    </source>
</reference>
<protein>
    <submittedName>
        <fullName evidence="1">Uncharacterized protein</fullName>
    </submittedName>
</protein>
<dbReference type="Proteomes" id="UP000436825">
    <property type="component" value="Unassembled WGS sequence"/>
</dbReference>
<dbReference type="AlphaFoldDB" id="A0A7J5JZT7"/>
<evidence type="ECO:0000313" key="1">
    <source>
        <dbReference type="EMBL" id="KAB4456824.1"/>
    </source>
</evidence>
<name>A0A7J5JZT7_BACT4</name>
<evidence type="ECO:0000313" key="2">
    <source>
        <dbReference type="Proteomes" id="UP000436825"/>
    </source>
</evidence>
<dbReference type="EMBL" id="WCRW01000005">
    <property type="protein sequence ID" value="KAB4456824.1"/>
    <property type="molecule type" value="Genomic_DNA"/>
</dbReference>
<sequence length="115" mass="13205">MTEAQRRRFHRLCDEMDKQQAQSNLGSYDNMCSWLRRDHYSFYLQVKDDLWELWEEVKQLASDILEGFGKVSAAAVITPIVGVYEGVKEGFENGLEAGVKKGFKAMGNFLDDIFS</sequence>
<proteinExistence type="predicted"/>
<comment type="caution">
    <text evidence="1">The sequence shown here is derived from an EMBL/GenBank/DDBJ whole genome shotgun (WGS) entry which is preliminary data.</text>
</comment>
<accession>A0A7J5JZT7</accession>